<dbReference type="Proteomes" id="UP000325577">
    <property type="component" value="Linkage Group LG15"/>
</dbReference>
<organism evidence="3 4">
    <name type="scientific">Nyssa sinensis</name>
    <dbReference type="NCBI Taxonomy" id="561372"/>
    <lineage>
        <taxon>Eukaryota</taxon>
        <taxon>Viridiplantae</taxon>
        <taxon>Streptophyta</taxon>
        <taxon>Embryophyta</taxon>
        <taxon>Tracheophyta</taxon>
        <taxon>Spermatophyta</taxon>
        <taxon>Magnoliopsida</taxon>
        <taxon>eudicotyledons</taxon>
        <taxon>Gunneridae</taxon>
        <taxon>Pentapetalae</taxon>
        <taxon>asterids</taxon>
        <taxon>Cornales</taxon>
        <taxon>Nyssaceae</taxon>
        <taxon>Nyssa</taxon>
    </lineage>
</organism>
<gene>
    <name evidence="3" type="ORF">F0562_027493</name>
</gene>
<feature type="signal peptide" evidence="2">
    <location>
        <begin position="1"/>
        <end position="19"/>
    </location>
</feature>
<feature type="compositionally biased region" description="Basic residues" evidence="1">
    <location>
        <begin position="90"/>
        <end position="104"/>
    </location>
</feature>
<protein>
    <submittedName>
        <fullName evidence="3">Uncharacterized protein</fullName>
    </submittedName>
</protein>
<accession>A0A5J5B852</accession>
<keyword evidence="4" id="KW-1185">Reference proteome</keyword>
<dbReference type="EMBL" id="CM018038">
    <property type="protein sequence ID" value="KAA8537927.1"/>
    <property type="molecule type" value="Genomic_DNA"/>
</dbReference>
<feature type="chain" id="PRO_5023925770" evidence="2">
    <location>
        <begin position="20"/>
        <end position="119"/>
    </location>
</feature>
<name>A0A5J5B852_9ASTE</name>
<sequence length="119" mass="12876">MQLMLLFFTCTFYFDSVLRNSGCDLFSPVAYPGGNKNGVFEYNRDGGWDGGRGYGGRGRGRGRGYSSEDMQQESGGCNDYGGSRVAPTRGRGRGQGRGRGRGHGRGWDFRSDGPVQATA</sequence>
<keyword evidence="2" id="KW-0732">Signal</keyword>
<evidence type="ECO:0000313" key="4">
    <source>
        <dbReference type="Proteomes" id="UP000325577"/>
    </source>
</evidence>
<evidence type="ECO:0000256" key="1">
    <source>
        <dbReference type="SAM" id="MobiDB-lite"/>
    </source>
</evidence>
<reference evidence="3 4" key="1">
    <citation type="submission" date="2019-09" db="EMBL/GenBank/DDBJ databases">
        <title>A chromosome-level genome assembly of the Chinese tupelo Nyssa sinensis.</title>
        <authorList>
            <person name="Yang X."/>
            <person name="Kang M."/>
            <person name="Yang Y."/>
            <person name="Xiong H."/>
            <person name="Wang M."/>
            <person name="Zhang Z."/>
            <person name="Wang Z."/>
            <person name="Wu H."/>
            <person name="Ma T."/>
            <person name="Liu J."/>
            <person name="Xi Z."/>
        </authorList>
    </citation>
    <scope>NUCLEOTIDE SEQUENCE [LARGE SCALE GENOMIC DNA]</scope>
    <source>
        <strain evidence="3">J267</strain>
        <tissue evidence="3">Leaf</tissue>
    </source>
</reference>
<dbReference type="AlphaFoldDB" id="A0A5J5B852"/>
<feature type="region of interest" description="Disordered" evidence="1">
    <location>
        <begin position="49"/>
        <end position="119"/>
    </location>
</feature>
<proteinExistence type="predicted"/>
<evidence type="ECO:0000313" key="3">
    <source>
        <dbReference type="EMBL" id="KAA8537927.1"/>
    </source>
</evidence>
<evidence type="ECO:0000256" key="2">
    <source>
        <dbReference type="SAM" id="SignalP"/>
    </source>
</evidence>